<keyword evidence="2" id="KW-0238">DNA-binding</keyword>
<evidence type="ECO:0000256" key="5">
    <source>
        <dbReference type="SAM" id="MobiDB-lite"/>
    </source>
</evidence>
<reference evidence="7" key="2">
    <citation type="submission" date="2023-06" db="EMBL/GenBank/DDBJ databases">
        <authorList>
            <consortium name="Lawrence Berkeley National Laboratory"/>
            <person name="Haridas S."/>
            <person name="Hensen N."/>
            <person name="Bonometti L."/>
            <person name="Westerberg I."/>
            <person name="Brannstrom I.O."/>
            <person name="Guillou S."/>
            <person name="Cros-Aarteil S."/>
            <person name="Calhoun S."/>
            <person name="Kuo A."/>
            <person name="Mondo S."/>
            <person name="Pangilinan J."/>
            <person name="Riley R."/>
            <person name="Labutti K."/>
            <person name="Andreopoulos B."/>
            <person name="Lipzen A."/>
            <person name="Chen C."/>
            <person name="Yanf M."/>
            <person name="Daum C."/>
            <person name="Ng V."/>
            <person name="Clum A."/>
            <person name="Steindorff A."/>
            <person name="Ohm R."/>
            <person name="Martin F."/>
            <person name="Silar P."/>
            <person name="Natvig D."/>
            <person name="Lalanne C."/>
            <person name="Gautier V."/>
            <person name="Ament-Velasquez S.L."/>
            <person name="Kruys A."/>
            <person name="Hutchinson M.I."/>
            <person name="Powell A.J."/>
            <person name="Barry K."/>
            <person name="Miller A.N."/>
            <person name="Grigoriev I.V."/>
            <person name="Debuchy R."/>
            <person name="Gladieux P."/>
            <person name="Thoren M.H."/>
            <person name="Johannesson H."/>
        </authorList>
    </citation>
    <scope>NUCLEOTIDE SEQUENCE</scope>
    <source>
        <strain evidence="7">CBS 314.62</strain>
    </source>
</reference>
<dbReference type="SUPFAM" id="SSF57701">
    <property type="entry name" value="Zn2/Cys6 DNA-binding domain"/>
    <property type="match status" value="1"/>
</dbReference>
<protein>
    <recommendedName>
        <fullName evidence="6">Zn(2)-C6 fungal-type domain-containing protein</fullName>
    </recommendedName>
</protein>
<dbReference type="CDD" id="cd00067">
    <property type="entry name" value="GAL4"/>
    <property type="match status" value="1"/>
</dbReference>
<dbReference type="AlphaFoldDB" id="A0AAE0X978"/>
<name>A0AAE0X978_9PEZI</name>
<keyword evidence="4" id="KW-0539">Nucleus</keyword>
<dbReference type="Gene3D" id="4.10.240.10">
    <property type="entry name" value="Zn(2)-C6 fungal-type DNA-binding domain"/>
    <property type="match status" value="1"/>
</dbReference>
<dbReference type="GO" id="GO:0008270">
    <property type="term" value="F:zinc ion binding"/>
    <property type="evidence" value="ECO:0007669"/>
    <property type="project" value="InterPro"/>
</dbReference>
<keyword evidence="3" id="KW-0804">Transcription</keyword>
<accession>A0AAE0X978</accession>
<dbReference type="EMBL" id="JAULSO010000002">
    <property type="protein sequence ID" value="KAK3688162.1"/>
    <property type="molecule type" value="Genomic_DNA"/>
</dbReference>
<evidence type="ECO:0000256" key="3">
    <source>
        <dbReference type="ARBA" id="ARBA00023163"/>
    </source>
</evidence>
<dbReference type="InterPro" id="IPR001138">
    <property type="entry name" value="Zn2Cys6_DnaBD"/>
</dbReference>
<dbReference type="GO" id="GO:0000981">
    <property type="term" value="F:DNA-binding transcription factor activity, RNA polymerase II-specific"/>
    <property type="evidence" value="ECO:0007669"/>
    <property type="project" value="InterPro"/>
</dbReference>
<feature type="compositionally biased region" description="Polar residues" evidence="5">
    <location>
        <begin position="105"/>
        <end position="115"/>
    </location>
</feature>
<feature type="domain" description="Zn(2)-C6 fungal-type" evidence="6">
    <location>
        <begin position="132"/>
        <end position="162"/>
    </location>
</feature>
<evidence type="ECO:0000313" key="8">
    <source>
        <dbReference type="Proteomes" id="UP001270362"/>
    </source>
</evidence>
<dbReference type="PANTHER" id="PTHR31069:SF12">
    <property type="entry name" value="TRANSCRIPTION FACTOR DOMAIN-CONTAINING PROTEIN"/>
    <property type="match status" value="1"/>
</dbReference>
<feature type="compositionally biased region" description="Low complexity" evidence="5">
    <location>
        <begin position="64"/>
        <end position="78"/>
    </location>
</feature>
<dbReference type="InterPro" id="IPR036864">
    <property type="entry name" value="Zn2-C6_fun-type_DNA-bd_sf"/>
</dbReference>
<evidence type="ECO:0000256" key="1">
    <source>
        <dbReference type="ARBA" id="ARBA00023015"/>
    </source>
</evidence>
<keyword evidence="1" id="KW-0805">Transcription regulation</keyword>
<evidence type="ECO:0000256" key="2">
    <source>
        <dbReference type="ARBA" id="ARBA00023125"/>
    </source>
</evidence>
<sequence length="170" mass="18402">MSHVVKMERQPNSAGRANIFASSGPAPYQRPGPLATTTSTPRRTRTGLGSPYDNEPLADSNLFGNSYGHGYSNGNEIENGGDGGGGNAPMAHSRKHSNGFGNIVVNDQDSTTASPTGEPERKRQKRNKPTLSCFECVERKTKCDRGRPHCLACIKRQTECKYAHVANLLE</sequence>
<dbReference type="SMART" id="SM00066">
    <property type="entry name" value="GAL4"/>
    <property type="match status" value="1"/>
</dbReference>
<dbReference type="GO" id="GO:0000978">
    <property type="term" value="F:RNA polymerase II cis-regulatory region sequence-specific DNA binding"/>
    <property type="evidence" value="ECO:0007669"/>
    <property type="project" value="TreeGrafter"/>
</dbReference>
<dbReference type="PANTHER" id="PTHR31069">
    <property type="entry name" value="OLEATE-ACTIVATED TRANSCRIPTION FACTOR 1-RELATED"/>
    <property type="match status" value="1"/>
</dbReference>
<organism evidence="7 8">
    <name type="scientific">Podospora appendiculata</name>
    <dbReference type="NCBI Taxonomy" id="314037"/>
    <lineage>
        <taxon>Eukaryota</taxon>
        <taxon>Fungi</taxon>
        <taxon>Dikarya</taxon>
        <taxon>Ascomycota</taxon>
        <taxon>Pezizomycotina</taxon>
        <taxon>Sordariomycetes</taxon>
        <taxon>Sordariomycetidae</taxon>
        <taxon>Sordariales</taxon>
        <taxon>Podosporaceae</taxon>
        <taxon>Podospora</taxon>
    </lineage>
</organism>
<gene>
    <name evidence="7" type="ORF">B0T22DRAFT_147225</name>
</gene>
<evidence type="ECO:0000313" key="7">
    <source>
        <dbReference type="EMBL" id="KAK3688162.1"/>
    </source>
</evidence>
<feature type="region of interest" description="Disordered" evidence="5">
    <location>
        <begin position="1"/>
        <end position="128"/>
    </location>
</feature>
<keyword evidence="8" id="KW-1185">Reference proteome</keyword>
<comment type="caution">
    <text evidence="7">The sequence shown here is derived from an EMBL/GenBank/DDBJ whole genome shotgun (WGS) entry which is preliminary data.</text>
</comment>
<dbReference type="InterPro" id="IPR050675">
    <property type="entry name" value="OAF3"/>
</dbReference>
<dbReference type="GO" id="GO:0045944">
    <property type="term" value="P:positive regulation of transcription by RNA polymerase II"/>
    <property type="evidence" value="ECO:0007669"/>
    <property type="project" value="TreeGrafter"/>
</dbReference>
<dbReference type="Pfam" id="PF00172">
    <property type="entry name" value="Zn_clus"/>
    <property type="match status" value="1"/>
</dbReference>
<reference evidence="7" key="1">
    <citation type="journal article" date="2023" name="Mol. Phylogenet. Evol.">
        <title>Genome-scale phylogeny and comparative genomics of the fungal order Sordariales.</title>
        <authorList>
            <person name="Hensen N."/>
            <person name="Bonometti L."/>
            <person name="Westerberg I."/>
            <person name="Brannstrom I.O."/>
            <person name="Guillou S."/>
            <person name="Cros-Aarteil S."/>
            <person name="Calhoun S."/>
            <person name="Haridas S."/>
            <person name="Kuo A."/>
            <person name="Mondo S."/>
            <person name="Pangilinan J."/>
            <person name="Riley R."/>
            <person name="LaButti K."/>
            <person name="Andreopoulos B."/>
            <person name="Lipzen A."/>
            <person name="Chen C."/>
            <person name="Yan M."/>
            <person name="Daum C."/>
            <person name="Ng V."/>
            <person name="Clum A."/>
            <person name="Steindorff A."/>
            <person name="Ohm R.A."/>
            <person name="Martin F."/>
            <person name="Silar P."/>
            <person name="Natvig D.O."/>
            <person name="Lalanne C."/>
            <person name="Gautier V."/>
            <person name="Ament-Velasquez S.L."/>
            <person name="Kruys A."/>
            <person name="Hutchinson M.I."/>
            <person name="Powell A.J."/>
            <person name="Barry K."/>
            <person name="Miller A.N."/>
            <person name="Grigoriev I.V."/>
            <person name="Debuchy R."/>
            <person name="Gladieux P."/>
            <person name="Hiltunen Thoren M."/>
            <person name="Johannesson H."/>
        </authorList>
    </citation>
    <scope>NUCLEOTIDE SEQUENCE</scope>
    <source>
        <strain evidence="7">CBS 314.62</strain>
    </source>
</reference>
<proteinExistence type="predicted"/>
<dbReference type="Proteomes" id="UP001270362">
    <property type="component" value="Unassembled WGS sequence"/>
</dbReference>
<dbReference type="GO" id="GO:0005634">
    <property type="term" value="C:nucleus"/>
    <property type="evidence" value="ECO:0007669"/>
    <property type="project" value="TreeGrafter"/>
</dbReference>
<evidence type="ECO:0000256" key="4">
    <source>
        <dbReference type="ARBA" id="ARBA00023242"/>
    </source>
</evidence>
<evidence type="ECO:0000259" key="6">
    <source>
        <dbReference type="PROSITE" id="PS50048"/>
    </source>
</evidence>
<dbReference type="PROSITE" id="PS50048">
    <property type="entry name" value="ZN2_CY6_FUNGAL_2"/>
    <property type="match status" value="1"/>
</dbReference>